<dbReference type="Proteomes" id="UP000247702">
    <property type="component" value="Unassembled WGS sequence"/>
</dbReference>
<evidence type="ECO:0000313" key="4">
    <source>
        <dbReference type="Proteomes" id="UP000247702"/>
    </source>
</evidence>
<evidence type="ECO:0000313" key="3">
    <source>
        <dbReference type="EMBL" id="GES85450.1"/>
    </source>
</evidence>
<evidence type="ECO:0000313" key="2">
    <source>
        <dbReference type="EMBL" id="GBB96156.1"/>
    </source>
</evidence>
<dbReference type="EMBL" id="BEXD01001890">
    <property type="protein sequence ID" value="GBB96156.1"/>
    <property type="molecule type" value="Genomic_DNA"/>
</dbReference>
<feature type="compositionally biased region" description="Basic residues" evidence="1">
    <location>
        <begin position="135"/>
        <end position="152"/>
    </location>
</feature>
<accession>A0A2Z6RVV1</accession>
<feature type="compositionally biased region" description="Basic and acidic residues" evidence="1">
    <location>
        <begin position="32"/>
        <end position="68"/>
    </location>
</feature>
<reference evidence="3" key="2">
    <citation type="submission" date="2019-10" db="EMBL/GenBank/DDBJ databases">
        <title>Conservation and host-specific expression of non-tandemly repeated heterogenous ribosome RNA gene in arbuscular mycorrhizal fungi.</title>
        <authorList>
            <person name="Maeda T."/>
            <person name="Kobayashi Y."/>
            <person name="Nakagawa T."/>
            <person name="Ezawa T."/>
            <person name="Yamaguchi K."/>
            <person name="Bino T."/>
            <person name="Nishimoto Y."/>
            <person name="Shigenobu S."/>
            <person name="Kawaguchi M."/>
        </authorList>
    </citation>
    <scope>NUCLEOTIDE SEQUENCE</scope>
    <source>
        <strain evidence="3">HR1</strain>
    </source>
</reference>
<keyword evidence="4" id="KW-1185">Reference proteome</keyword>
<feature type="compositionally biased region" description="Basic and acidic residues" evidence="1">
    <location>
        <begin position="1"/>
        <end position="22"/>
    </location>
</feature>
<feature type="region of interest" description="Disordered" evidence="1">
    <location>
        <begin position="1"/>
        <end position="68"/>
    </location>
</feature>
<gene>
    <name evidence="3" type="ORF">RCL2_001255600</name>
    <name evidence="2" type="ORF">RclHR1_00270002</name>
</gene>
<protein>
    <submittedName>
        <fullName evidence="2">Uncharacterized protein</fullName>
    </submittedName>
</protein>
<proteinExistence type="predicted"/>
<dbReference type="Proteomes" id="UP000615446">
    <property type="component" value="Unassembled WGS sequence"/>
</dbReference>
<dbReference type="OrthoDB" id="2421431at2759"/>
<comment type="caution">
    <text evidence="2">The sequence shown here is derived from an EMBL/GenBank/DDBJ whole genome shotgun (WGS) entry which is preliminary data.</text>
</comment>
<evidence type="ECO:0000256" key="1">
    <source>
        <dbReference type="SAM" id="MobiDB-lite"/>
    </source>
</evidence>
<name>A0A2Z6RVV1_9GLOM</name>
<organism evidence="2 4">
    <name type="scientific">Rhizophagus clarus</name>
    <dbReference type="NCBI Taxonomy" id="94130"/>
    <lineage>
        <taxon>Eukaryota</taxon>
        <taxon>Fungi</taxon>
        <taxon>Fungi incertae sedis</taxon>
        <taxon>Mucoromycota</taxon>
        <taxon>Glomeromycotina</taxon>
        <taxon>Glomeromycetes</taxon>
        <taxon>Glomerales</taxon>
        <taxon>Glomeraceae</taxon>
        <taxon>Rhizophagus</taxon>
    </lineage>
</organism>
<dbReference type="AlphaFoldDB" id="A0A2Z6RVV1"/>
<dbReference type="EMBL" id="BLAL01000156">
    <property type="protein sequence ID" value="GES85450.1"/>
    <property type="molecule type" value="Genomic_DNA"/>
</dbReference>
<feature type="region of interest" description="Disordered" evidence="1">
    <location>
        <begin position="131"/>
        <end position="152"/>
    </location>
</feature>
<sequence length="152" mass="18458">MAHSKDIKESTNKKRKNLSKEKDKKKKLKIMKSREEKIQNNVRTSDEHNILDNDNEKDPKNEKEKKNLDILKRGKKFVDKDTMMKLIDQLNEKEDERVENKLQRQNDLEQIIEDRQIKQQSNQLIRKEKIENAKRLIKNKKKDRKKKRNQIN</sequence>
<reference evidence="2 4" key="1">
    <citation type="submission" date="2017-11" db="EMBL/GenBank/DDBJ databases">
        <title>The genome of Rhizophagus clarus HR1 reveals common genetic basis of auxotrophy among arbuscular mycorrhizal fungi.</title>
        <authorList>
            <person name="Kobayashi Y."/>
        </authorList>
    </citation>
    <scope>NUCLEOTIDE SEQUENCE [LARGE SCALE GENOMIC DNA]</scope>
    <source>
        <strain evidence="2 4">HR1</strain>
    </source>
</reference>